<dbReference type="Proteomes" id="UP000306319">
    <property type="component" value="Unassembled WGS sequence"/>
</dbReference>
<gene>
    <name evidence="1" type="primary">recA</name>
    <name evidence="1" type="ORF">E5331_04395</name>
</gene>
<protein>
    <submittedName>
        <fullName evidence="1">Recombinase RecA</fullName>
    </submittedName>
</protein>
<sequence length="403" mass="43482">MAKKKAAASANSGRISDMDAKKKALEVAMQHLEKDFGSGTVMRLGDDAVQDVETVSTGSIGLDFALGVGGLPRGRITEIYGAESSGKTTLAIHVIAEAQRQGGICAIIDAEHAFDRFYAEQLGVDVNNLWIAQPDNGEQALDIAEQLINSGAIDVLVIDSVAALTPKAEIEGEMGDKNVGLHARLMSQAMRKLTGAISRTRTCCIFINQIREKIGVMFGNPETTTGGNALKFYASVRLEIRPSSFIKDGEQAIGRLVKVKVVKNKVAPPFMKAEFELMFGEGISKAGEIIDMAVEYGIVKKSGAWFSYNGNKLGQGRDAVKRVIRENPELMAELEVKVKEALAAKRDAARNKVINPYLPGNESTRSDSDSDESPMNDEDFGEDNGAEGEGDDLFGDDFEVDIE</sequence>
<evidence type="ECO:0000313" key="1">
    <source>
        <dbReference type="EMBL" id="TGY80030.1"/>
    </source>
</evidence>
<name>A0AC61RMI1_9BACT</name>
<accession>A0AC61RMI1</accession>
<reference evidence="1" key="1">
    <citation type="submission" date="2019-04" db="EMBL/GenBank/DDBJ databases">
        <title>Microbes associate with the intestines of laboratory mice.</title>
        <authorList>
            <person name="Navarre W."/>
            <person name="Wong E."/>
            <person name="Huang K."/>
            <person name="Tropini C."/>
            <person name="Ng K."/>
            <person name="Yu B."/>
        </authorList>
    </citation>
    <scope>NUCLEOTIDE SEQUENCE</scope>
    <source>
        <strain evidence="1">NM04_E33</strain>
    </source>
</reference>
<dbReference type="EMBL" id="SRYB01000004">
    <property type="protein sequence ID" value="TGY80030.1"/>
    <property type="molecule type" value="Genomic_DNA"/>
</dbReference>
<evidence type="ECO:0000313" key="2">
    <source>
        <dbReference type="Proteomes" id="UP000306319"/>
    </source>
</evidence>
<proteinExistence type="predicted"/>
<comment type="caution">
    <text evidence="1">The sequence shown here is derived from an EMBL/GenBank/DDBJ whole genome shotgun (WGS) entry which is preliminary data.</text>
</comment>
<keyword evidence="2" id="KW-1185">Reference proteome</keyword>
<organism evidence="1 2">
    <name type="scientific">Lepagella muris</name>
    <dbReference type="NCBI Taxonomy" id="3032870"/>
    <lineage>
        <taxon>Bacteria</taxon>
        <taxon>Pseudomonadati</taxon>
        <taxon>Bacteroidota</taxon>
        <taxon>Bacteroidia</taxon>
        <taxon>Bacteroidales</taxon>
        <taxon>Muribaculaceae</taxon>
        <taxon>Lepagella</taxon>
    </lineage>
</organism>